<feature type="region of interest" description="Disordered" evidence="1">
    <location>
        <begin position="1"/>
        <end position="47"/>
    </location>
</feature>
<dbReference type="AlphaFoldDB" id="A0A6C0I382"/>
<dbReference type="PROSITE" id="PS51925">
    <property type="entry name" value="SWIB_MDM2"/>
    <property type="match status" value="1"/>
</dbReference>
<feature type="compositionally biased region" description="Low complexity" evidence="1">
    <location>
        <begin position="1"/>
        <end position="28"/>
    </location>
</feature>
<dbReference type="EMBL" id="MN740085">
    <property type="protein sequence ID" value="QHT87249.1"/>
    <property type="molecule type" value="Genomic_DNA"/>
</dbReference>
<evidence type="ECO:0000259" key="2">
    <source>
        <dbReference type="PROSITE" id="PS51925"/>
    </source>
</evidence>
<dbReference type="Gene3D" id="1.10.245.10">
    <property type="entry name" value="SWIB/MDM2 domain"/>
    <property type="match status" value="1"/>
</dbReference>
<dbReference type="SUPFAM" id="SSF47592">
    <property type="entry name" value="SWIB/MDM2 domain"/>
    <property type="match status" value="1"/>
</dbReference>
<dbReference type="SMART" id="SM00151">
    <property type="entry name" value="SWIB"/>
    <property type="match status" value="1"/>
</dbReference>
<name>A0A6C0I382_9ZZZZ</name>
<evidence type="ECO:0000313" key="3">
    <source>
        <dbReference type="EMBL" id="QHT87249.1"/>
    </source>
</evidence>
<protein>
    <recommendedName>
        <fullName evidence="2">DM2 domain-containing protein</fullName>
    </recommendedName>
</protein>
<sequence length="219" mass="23733">MVRNVKSATTTTPAAPTTTPAAASTVTKPRAKKVKAEPVAATEQSSTVATDAAVSTDAPAAVEVSSINTRMTEFNAKLQQLVSLFSAVKNDFKSLEKLVSREMKIAQKASSRKRKTNGNRKPSGFIKPTLISDELAAFLGKEKGVEMARTDVSKEINAYIQSNSLQDKANGRKIHPDAKLAVLLKIQPNSEEELTYFNLQRYMKHHFIKTEAPAATATA</sequence>
<dbReference type="CDD" id="cd10567">
    <property type="entry name" value="SWIB-MDM2_like"/>
    <property type="match status" value="1"/>
</dbReference>
<feature type="region of interest" description="Disordered" evidence="1">
    <location>
        <begin position="106"/>
        <end position="125"/>
    </location>
</feature>
<evidence type="ECO:0000256" key="1">
    <source>
        <dbReference type="SAM" id="MobiDB-lite"/>
    </source>
</evidence>
<dbReference type="InterPro" id="IPR019835">
    <property type="entry name" value="SWIB_domain"/>
</dbReference>
<reference evidence="3" key="1">
    <citation type="journal article" date="2020" name="Nature">
        <title>Giant virus diversity and host interactions through global metagenomics.</title>
        <authorList>
            <person name="Schulz F."/>
            <person name="Roux S."/>
            <person name="Paez-Espino D."/>
            <person name="Jungbluth S."/>
            <person name="Walsh D.A."/>
            <person name="Denef V.J."/>
            <person name="McMahon K.D."/>
            <person name="Konstantinidis K.T."/>
            <person name="Eloe-Fadrosh E.A."/>
            <person name="Kyrpides N.C."/>
            <person name="Woyke T."/>
        </authorList>
    </citation>
    <scope>NUCLEOTIDE SEQUENCE</scope>
    <source>
        <strain evidence="3">GVMAG-M-3300023184-190</strain>
    </source>
</reference>
<accession>A0A6C0I382</accession>
<feature type="domain" description="DM2" evidence="2">
    <location>
        <begin position="124"/>
        <end position="209"/>
    </location>
</feature>
<dbReference type="Pfam" id="PF02201">
    <property type="entry name" value="SWIB"/>
    <property type="match status" value="1"/>
</dbReference>
<dbReference type="PANTHER" id="PTHR13844">
    <property type="entry name" value="SWI/SNF-RELATED MATRIX-ASSOCIATED ACTIN-DEPENDENT REGULATOR OF CHROMATIN SUBFAMILY D"/>
    <property type="match status" value="1"/>
</dbReference>
<dbReference type="InterPro" id="IPR036885">
    <property type="entry name" value="SWIB_MDM2_dom_sf"/>
</dbReference>
<dbReference type="InterPro" id="IPR003121">
    <property type="entry name" value="SWIB_MDM2_domain"/>
</dbReference>
<organism evidence="3">
    <name type="scientific">viral metagenome</name>
    <dbReference type="NCBI Taxonomy" id="1070528"/>
    <lineage>
        <taxon>unclassified sequences</taxon>
        <taxon>metagenomes</taxon>
        <taxon>organismal metagenomes</taxon>
    </lineage>
</organism>
<proteinExistence type="predicted"/>